<protein>
    <recommendedName>
        <fullName evidence="2">HTH marR-type domain-containing protein</fullName>
    </recommendedName>
</protein>
<reference evidence="1" key="1">
    <citation type="submission" date="2023-03" db="EMBL/GenBank/DDBJ databases">
        <title>Edaphobacter sp.</title>
        <authorList>
            <person name="Huber K.J."/>
            <person name="Papendorf J."/>
            <person name="Pilke C."/>
            <person name="Bunk B."/>
            <person name="Sproeer C."/>
            <person name="Pester M."/>
        </authorList>
    </citation>
    <scope>NUCLEOTIDE SEQUENCE</scope>
    <source>
        <strain evidence="1">DSM 109920</strain>
    </source>
</reference>
<sequence length="111" mass="12106">MVDSNAELLSAIHEIRDLIRLMAEPAIAERDKKLRAELRRLVGASGPKAKSVLLMDGTRTQAVIQKATGFNQGHLSTLVKQLNANKLLAGDGKQPKLAISIPEDFFESEAE</sequence>
<proteinExistence type="predicted"/>
<gene>
    <name evidence="1" type="ORF">P8936_08235</name>
</gene>
<dbReference type="AlphaFoldDB" id="A0AAU7DCU4"/>
<evidence type="ECO:0000313" key="1">
    <source>
        <dbReference type="EMBL" id="XBH15141.1"/>
    </source>
</evidence>
<organism evidence="1">
    <name type="scientific">Edaphobacter paludis</name>
    <dbReference type="NCBI Taxonomy" id="3035702"/>
    <lineage>
        <taxon>Bacteria</taxon>
        <taxon>Pseudomonadati</taxon>
        <taxon>Acidobacteriota</taxon>
        <taxon>Terriglobia</taxon>
        <taxon>Terriglobales</taxon>
        <taxon>Acidobacteriaceae</taxon>
        <taxon>Edaphobacter</taxon>
    </lineage>
</organism>
<dbReference type="EMBL" id="CP121195">
    <property type="protein sequence ID" value="XBH15141.1"/>
    <property type="molecule type" value="Genomic_DNA"/>
</dbReference>
<name>A0AAU7DCU4_9BACT</name>
<evidence type="ECO:0008006" key="2">
    <source>
        <dbReference type="Google" id="ProtNLM"/>
    </source>
</evidence>
<dbReference type="RefSeq" id="WP_348270152.1">
    <property type="nucleotide sequence ID" value="NZ_CP121195.1"/>
</dbReference>
<accession>A0AAU7DCU4</accession>